<protein>
    <recommendedName>
        <fullName evidence="3">PhoP regulatory network protein YrbL</fullName>
    </recommendedName>
</protein>
<sequence length="207" mass="24029">MLYLKELIGSGSVRDCYLQPCDQNKCVKVVKKQSNLPELEREIKIAKLVYPFLKEFIVDYEDSLTDTNKGAGLVCGLVKNDDDGLPAQPLIKYLHSGGNITDIKDEIDNLMSTIISCGLFFYDFNWGNFVVRNCEKAKRFFFIDLKGLHKNGYLGYLKMERSIAPLARIIMFRRIRRFYREIGLTFPFEILCREKMFSSVLVKVRLR</sequence>
<keyword evidence="2" id="KW-1185">Reference proteome</keyword>
<proteinExistence type="predicted"/>
<dbReference type="RefSeq" id="WP_066743891.1">
    <property type="nucleotide sequence ID" value="NZ_CP016757.1"/>
</dbReference>
<dbReference type="OrthoDB" id="595236at2"/>
<gene>
    <name evidence="1" type="ORF">BED41_05545</name>
</gene>
<evidence type="ECO:0008006" key="3">
    <source>
        <dbReference type="Google" id="ProtNLM"/>
    </source>
</evidence>
<dbReference type="InterPro" id="IPR019647">
    <property type="entry name" value="PhoP_reg_network_YrbL"/>
</dbReference>
<evidence type="ECO:0000313" key="2">
    <source>
        <dbReference type="Proteomes" id="UP000093044"/>
    </source>
</evidence>
<organism evidence="1 2">
    <name type="scientific">Cloacibacillus porcorum</name>
    <dbReference type="NCBI Taxonomy" id="1197717"/>
    <lineage>
        <taxon>Bacteria</taxon>
        <taxon>Thermotogati</taxon>
        <taxon>Synergistota</taxon>
        <taxon>Synergistia</taxon>
        <taxon>Synergistales</taxon>
        <taxon>Synergistaceae</taxon>
        <taxon>Cloacibacillus</taxon>
    </lineage>
</organism>
<dbReference type="GeneID" id="83057317"/>
<dbReference type="KEGG" id="cpor:BED41_05545"/>
<dbReference type="EMBL" id="CP016757">
    <property type="protein sequence ID" value="ANZ44599.1"/>
    <property type="molecule type" value="Genomic_DNA"/>
</dbReference>
<dbReference type="Pfam" id="PF10707">
    <property type="entry name" value="YrbL-PhoP_reg"/>
    <property type="match status" value="1"/>
</dbReference>
<accession>A0A1B2I3Q6</accession>
<dbReference type="AlphaFoldDB" id="A0A1B2I3Q6"/>
<evidence type="ECO:0000313" key="1">
    <source>
        <dbReference type="EMBL" id="ANZ44599.1"/>
    </source>
</evidence>
<dbReference type="Proteomes" id="UP000093044">
    <property type="component" value="Chromosome"/>
</dbReference>
<name>A0A1B2I3Q6_9BACT</name>
<reference evidence="1" key="1">
    <citation type="submission" date="2016-08" db="EMBL/GenBank/DDBJ databases">
        <title>Complete genome of Cloacibacillus porcorum.</title>
        <authorList>
            <person name="Looft T."/>
            <person name="Bayles D.O."/>
            <person name="Alt D.P."/>
        </authorList>
    </citation>
    <scope>NUCLEOTIDE SEQUENCE [LARGE SCALE GENOMIC DNA]</scope>
    <source>
        <strain evidence="1">CL-84</strain>
    </source>
</reference>